<keyword evidence="2" id="KW-1185">Reference proteome</keyword>
<dbReference type="Proteomes" id="UP001153332">
    <property type="component" value="Unassembled WGS sequence"/>
</dbReference>
<evidence type="ECO:0000313" key="2">
    <source>
        <dbReference type="Proteomes" id="UP001153332"/>
    </source>
</evidence>
<reference evidence="1" key="1">
    <citation type="submission" date="2022-12" db="EMBL/GenBank/DDBJ databases">
        <title>Genome Sequence of Lasiodiplodia mahajangana.</title>
        <authorList>
            <person name="Buettner E."/>
        </authorList>
    </citation>
    <scope>NUCLEOTIDE SEQUENCE</scope>
    <source>
        <strain evidence="1">VT137</strain>
    </source>
</reference>
<evidence type="ECO:0000313" key="1">
    <source>
        <dbReference type="EMBL" id="KAJ8131157.1"/>
    </source>
</evidence>
<dbReference type="EMBL" id="JAPUUL010000346">
    <property type="protein sequence ID" value="KAJ8131157.1"/>
    <property type="molecule type" value="Genomic_DNA"/>
</dbReference>
<sequence>MKGSGTVTASPLIYPRRNTDPNFTSATSSATDNHDSSNKNSTKTHHCLQLSYQRCLPSERDSAQEILEDQSRDSIRIGVNGSLSLTEYSWEASNTYHLILPTGCNSAWHASTSNAFHYRDSGCYSTIPLHTNTQQQNYNSPPYAMRRWLSENRYEGPYHAFVAVIERQHSPGVIIPEDHGDGIETEGCEEPKAPIESGCDNGRGFT</sequence>
<gene>
    <name evidence="1" type="ORF">O1611_g2469</name>
</gene>
<name>A0ACC2JV56_9PEZI</name>
<protein>
    <submittedName>
        <fullName evidence="1">Uncharacterized protein</fullName>
    </submittedName>
</protein>
<accession>A0ACC2JV56</accession>
<proteinExistence type="predicted"/>
<comment type="caution">
    <text evidence="1">The sequence shown here is derived from an EMBL/GenBank/DDBJ whole genome shotgun (WGS) entry which is preliminary data.</text>
</comment>
<organism evidence="1 2">
    <name type="scientific">Lasiodiplodia mahajangana</name>
    <dbReference type="NCBI Taxonomy" id="1108764"/>
    <lineage>
        <taxon>Eukaryota</taxon>
        <taxon>Fungi</taxon>
        <taxon>Dikarya</taxon>
        <taxon>Ascomycota</taxon>
        <taxon>Pezizomycotina</taxon>
        <taxon>Dothideomycetes</taxon>
        <taxon>Dothideomycetes incertae sedis</taxon>
        <taxon>Botryosphaeriales</taxon>
        <taxon>Botryosphaeriaceae</taxon>
        <taxon>Lasiodiplodia</taxon>
    </lineage>
</organism>